<feature type="chain" id="PRO_5017330076" evidence="1">
    <location>
        <begin position="25"/>
        <end position="332"/>
    </location>
</feature>
<reference evidence="2 3" key="1">
    <citation type="submission" date="2017-08" db="EMBL/GenBank/DDBJ databases">
        <title>Reclassification of Bisgaard taxon 37 and 44.</title>
        <authorList>
            <person name="Christensen H."/>
        </authorList>
    </citation>
    <scope>NUCLEOTIDE SEQUENCE [LARGE SCALE GENOMIC DNA]</scope>
    <source>
        <strain evidence="2 3">111</strain>
    </source>
</reference>
<gene>
    <name evidence="2" type="ORF">CKF58_05270</name>
</gene>
<dbReference type="Proteomes" id="UP000265916">
    <property type="component" value="Unassembled WGS sequence"/>
</dbReference>
<keyword evidence="1" id="KW-0732">Signal</keyword>
<name>A0A3A1YLL8_9GAMM</name>
<dbReference type="OrthoDB" id="1014694at2"/>
<organism evidence="2 3">
    <name type="scientific">Psittacicella hinzii</name>
    <dbReference type="NCBI Taxonomy" id="2028575"/>
    <lineage>
        <taxon>Bacteria</taxon>
        <taxon>Pseudomonadati</taxon>
        <taxon>Pseudomonadota</taxon>
        <taxon>Gammaproteobacteria</taxon>
        <taxon>Pasteurellales</taxon>
        <taxon>Psittacicellaceae</taxon>
        <taxon>Psittacicella</taxon>
    </lineage>
</organism>
<sequence>MIFKYCKLAGLMTLGVLGSFSAQALVVKDIPPEVASSQVADNTEILYPAMVHALKQKALNVKTILIPLPKGIDSTPVVSLYVQSAFSKQLETLGYYPIPVSISNALLKNNGIHFGEDVDHIPTKTLAQKFGADAVLYLTLEKATPDNSLLFGNQLVFSWQARLVSAQGFELVKANNSLKVQITAAALAQNGYLEALVAIFSAVSNAVKTDDEAQLLGSLLDKHKVVYNFFSLPTEAIYALQPGPYGIQNVSRAVPGKKLEIEKGQIVDTEFKGQIYIAPHLYLYLDRTAAGQQYKNLNTADPKFYGLVEFPAEVTNQSTAFIEQVLKAGSKK</sequence>
<dbReference type="InterPro" id="IPR008517">
    <property type="entry name" value="GNA1162-like"/>
</dbReference>
<dbReference type="Gene3D" id="3.40.50.10610">
    <property type="entry name" value="ABC-type transport auxiliary lipoprotein component"/>
    <property type="match status" value="1"/>
</dbReference>
<evidence type="ECO:0000313" key="2">
    <source>
        <dbReference type="EMBL" id="RIY37134.1"/>
    </source>
</evidence>
<accession>A0A3A1YLL8</accession>
<feature type="signal peptide" evidence="1">
    <location>
        <begin position="1"/>
        <end position="24"/>
    </location>
</feature>
<keyword evidence="3" id="KW-1185">Reference proteome</keyword>
<evidence type="ECO:0000256" key="1">
    <source>
        <dbReference type="SAM" id="SignalP"/>
    </source>
</evidence>
<comment type="caution">
    <text evidence="2">The sequence shown here is derived from an EMBL/GenBank/DDBJ whole genome shotgun (WGS) entry which is preliminary data.</text>
</comment>
<evidence type="ECO:0000313" key="3">
    <source>
        <dbReference type="Proteomes" id="UP000265916"/>
    </source>
</evidence>
<proteinExistence type="predicted"/>
<dbReference type="AlphaFoldDB" id="A0A3A1YLL8"/>
<dbReference type="Pfam" id="PF05643">
    <property type="entry name" value="GNA1162-like"/>
    <property type="match status" value="1"/>
</dbReference>
<protein>
    <submittedName>
        <fullName evidence="2">Uncharacterized protein</fullName>
    </submittedName>
</protein>
<dbReference type="EMBL" id="NRJG01000094">
    <property type="protein sequence ID" value="RIY37134.1"/>
    <property type="molecule type" value="Genomic_DNA"/>
</dbReference>
<dbReference type="RefSeq" id="WP_119531691.1">
    <property type="nucleotide sequence ID" value="NZ_JBHSSP010000001.1"/>
</dbReference>